<protein>
    <submittedName>
        <fullName evidence="1">Uncharacterized protein</fullName>
    </submittedName>
</protein>
<reference evidence="1" key="1">
    <citation type="submission" date="2014-11" db="EMBL/GenBank/DDBJ databases">
        <authorList>
            <person name="Amaro Gonzalez C."/>
        </authorList>
    </citation>
    <scope>NUCLEOTIDE SEQUENCE</scope>
</reference>
<sequence length="40" mass="4603">MVLKKSFICSRASNAYCNLDRYFRIFTHLKNKIGGLSGFC</sequence>
<name>A0A0E9VHQ7_ANGAN</name>
<evidence type="ECO:0000313" key="1">
    <source>
        <dbReference type="EMBL" id="JAH77612.1"/>
    </source>
</evidence>
<reference evidence="1" key="2">
    <citation type="journal article" date="2015" name="Fish Shellfish Immunol.">
        <title>Early steps in the European eel (Anguilla anguilla)-Vibrio vulnificus interaction in the gills: Role of the RtxA13 toxin.</title>
        <authorList>
            <person name="Callol A."/>
            <person name="Pajuelo D."/>
            <person name="Ebbesson L."/>
            <person name="Teles M."/>
            <person name="MacKenzie S."/>
            <person name="Amaro C."/>
        </authorList>
    </citation>
    <scope>NUCLEOTIDE SEQUENCE</scope>
</reference>
<accession>A0A0E9VHQ7</accession>
<organism evidence="1">
    <name type="scientific">Anguilla anguilla</name>
    <name type="common">European freshwater eel</name>
    <name type="synonym">Muraena anguilla</name>
    <dbReference type="NCBI Taxonomy" id="7936"/>
    <lineage>
        <taxon>Eukaryota</taxon>
        <taxon>Metazoa</taxon>
        <taxon>Chordata</taxon>
        <taxon>Craniata</taxon>
        <taxon>Vertebrata</taxon>
        <taxon>Euteleostomi</taxon>
        <taxon>Actinopterygii</taxon>
        <taxon>Neopterygii</taxon>
        <taxon>Teleostei</taxon>
        <taxon>Anguilliformes</taxon>
        <taxon>Anguillidae</taxon>
        <taxon>Anguilla</taxon>
    </lineage>
</organism>
<dbReference type="EMBL" id="GBXM01030965">
    <property type="protein sequence ID" value="JAH77612.1"/>
    <property type="molecule type" value="Transcribed_RNA"/>
</dbReference>
<proteinExistence type="predicted"/>
<dbReference type="AlphaFoldDB" id="A0A0E9VHQ7"/>